<sequence length="137" mass="14461">MMAEGKSDGLLGGLIMGAALGVIAGILAAPRPGKDTRRILKKSADALPELAEDLATSIQFQADRLSDNGLSNWDKTLSRLREAIAAGQAASRDEWQRQQADFTGSPNSSPNSGPNSGPNNNQNSTHSEETVPFAENE</sequence>
<dbReference type="Pfam" id="PF12732">
    <property type="entry name" value="YtxH"/>
    <property type="match status" value="1"/>
</dbReference>
<comment type="caution">
    <text evidence="2">The sequence shown here is derived from an EMBL/GenBank/DDBJ whole genome shotgun (WGS) entry which is preliminary data.</text>
</comment>
<dbReference type="STRING" id="1666911.HLUCCA11_00825"/>
<dbReference type="EMBL" id="LJZR01000001">
    <property type="protein sequence ID" value="KPQ37624.1"/>
    <property type="molecule type" value="Genomic_DNA"/>
</dbReference>
<accession>A0A0P7ZVG0</accession>
<dbReference type="AlphaFoldDB" id="A0A0P7ZVG0"/>
<dbReference type="PANTHER" id="PTHR35792:SF1">
    <property type="entry name" value="SLL0268 PROTEIN"/>
    <property type="match status" value="1"/>
</dbReference>
<dbReference type="PATRIC" id="fig|1666911.3.peg.2550"/>
<feature type="compositionally biased region" description="Low complexity" evidence="1">
    <location>
        <begin position="104"/>
        <end position="124"/>
    </location>
</feature>
<dbReference type="InterPro" id="IPR024623">
    <property type="entry name" value="YtxH"/>
</dbReference>
<gene>
    <name evidence="2" type="ORF">HLUCCA11_00825</name>
</gene>
<dbReference type="Proteomes" id="UP000050465">
    <property type="component" value="Unassembled WGS sequence"/>
</dbReference>
<dbReference type="InterPro" id="IPR052928">
    <property type="entry name" value="Desiccation-related_membrane"/>
</dbReference>
<evidence type="ECO:0000256" key="1">
    <source>
        <dbReference type="SAM" id="MobiDB-lite"/>
    </source>
</evidence>
<evidence type="ECO:0000313" key="2">
    <source>
        <dbReference type="EMBL" id="KPQ37624.1"/>
    </source>
</evidence>
<reference evidence="2 3" key="1">
    <citation type="submission" date="2015-09" db="EMBL/GenBank/DDBJ databases">
        <title>Identification and resolution of microdiversity through metagenomic sequencing of parallel consortia.</title>
        <authorList>
            <person name="Nelson W.C."/>
            <person name="Romine M.F."/>
            <person name="Lindemann S.R."/>
        </authorList>
    </citation>
    <scope>NUCLEOTIDE SEQUENCE [LARGE SCALE GENOMIC DNA]</scope>
    <source>
        <strain evidence="2">Ana</strain>
    </source>
</reference>
<dbReference type="PANTHER" id="PTHR35792">
    <property type="entry name" value="GENERAL STRESS PROTEIN"/>
    <property type="match status" value="1"/>
</dbReference>
<name>A0A0P7ZVG0_9CYAN</name>
<feature type="region of interest" description="Disordered" evidence="1">
    <location>
        <begin position="85"/>
        <end position="137"/>
    </location>
</feature>
<proteinExistence type="predicted"/>
<protein>
    <submittedName>
        <fullName evidence="2">Gas vesicle protein</fullName>
    </submittedName>
</protein>
<evidence type="ECO:0000313" key="3">
    <source>
        <dbReference type="Proteomes" id="UP000050465"/>
    </source>
</evidence>
<organism evidence="2 3">
    <name type="scientific">Phormidesmis priestleyi Ana</name>
    <dbReference type="NCBI Taxonomy" id="1666911"/>
    <lineage>
        <taxon>Bacteria</taxon>
        <taxon>Bacillati</taxon>
        <taxon>Cyanobacteriota</taxon>
        <taxon>Cyanophyceae</taxon>
        <taxon>Leptolyngbyales</taxon>
        <taxon>Leptolyngbyaceae</taxon>
        <taxon>Phormidesmis</taxon>
    </lineage>
</organism>